<evidence type="ECO:0000313" key="1">
    <source>
        <dbReference type="EMBL" id="PNR53096.1"/>
    </source>
</evidence>
<dbReference type="EnsemblPlants" id="Pp3c6_25409V3.1">
    <property type="protein sequence ID" value="Pp3c6_25409V3.1"/>
    <property type="gene ID" value="Pp3c6_25409"/>
</dbReference>
<dbReference type="Proteomes" id="UP000006727">
    <property type="component" value="Chromosome 6"/>
</dbReference>
<protein>
    <submittedName>
        <fullName evidence="1 2">Uncharacterized protein</fullName>
    </submittedName>
</protein>
<proteinExistence type="predicted"/>
<dbReference type="AlphaFoldDB" id="A0A2K1KH37"/>
<gene>
    <name evidence="1" type="ORF">PHYPA_009471</name>
</gene>
<reference evidence="2" key="3">
    <citation type="submission" date="2020-12" db="UniProtKB">
        <authorList>
            <consortium name="EnsemblPlants"/>
        </authorList>
    </citation>
    <scope>IDENTIFICATION</scope>
</reference>
<dbReference type="Gramene" id="Pp3c6_25409V3.1">
    <property type="protein sequence ID" value="Pp3c6_25409V3.1"/>
    <property type="gene ID" value="Pp3c6_25409"/>
</dbReference>
<dbReference type="PaxDb" id="3218-PP1S53_146V6.1"/>
<organism evidence="1">
    <name type="scientific">Physcomitrium patens</name>
    <name type="common">Spreading-leaved earth moss</name>
    <name type="synonym">Physcomitrella patens</name>
    <dbReference type="NCBI Taxonomy" id="3218"/>
    <lineage>
        <taxon>Eukaryota</taxon>
        <taxon>Viridiplantae</taxon>
        <taxon>Streptophyta</taxon>
        <taxon>Embryophyta</taxon>
        <taxon>Bryophyta</taxon>
        <taxon>Bryophytina</taxon>
        <taxon>Bryopsida</taxon>
        <taxon>Funariidae</taxon>
        <taxon>Funariales</taxon>
        <taxon>Funariaceae</taxon>
        <taxon>Physcomitrium</taxon>
    </lineage>
</organism>
<keyword evidence="3" id="KW-1185">Reference proteome</keyword>
<sequence length="137" mass="15771">MKTRPRRRSLLLAGSSFTDFCCEFRVRTAAVPVPRFVKWVTAVKNSFFFHMWVRSVRSQKAMEPEPTVSTVVAVVAVIVCEHFGVRCNAVCTQQEIAETSHDANLHDGLVRTVKHRTFWRLRRVSFHGLACFRLHVL</sequence>
<name>A0A2K1KH37_PHYPA</name>
<dbReference type="InParanoid" id="A0A2K1KH37"/>
<reference evidence="1 3" key="1">
    <citation type="journal article" date="2008" name="Science">
        <title>The Physcomitrella genome reveals evolutionary insights into the conquest of land by plants.</title>
        <authorList>
            <person name="Rensing S."/>
            <person name="Lang D."/>
            <person name="Zimmer A."/>
            <person name="Terry A."/>
            <person name="Salamov A."/>
            <person name="Shapiro H."/>
            <person name="Nishiyama T."/>
            <person name="Perroud P.-F."/>
            <person name="Lindquist E."/>
            <person name="Kamisugi Y."/>
            <person name="Tanahashi T."/>
            <person name="Sakakibara K."/>
            <person name="Fujita T."/>
            <person name="Oishi K."/>
            <person name="Shin-I T."/>
            <person name="Kuroki Y."/>
            <person name="Toyoda A."/>
            <person name="Suzuki Y."/>
            <person name="Hashimoto A."/>
            <person name="Yamaguchi K."/>
            <person name="Sugano A."/>
            <person name="Kohara Y."/>
            <person name="Fujiyama A."/>
            <person name="Anterola A."/>
            <person name="Aoki S."/>
            <person name="Ashton N."/>
            <person name="Barbazuk W.B."/>
            <person name="Barker E."/>
            <person name="Bennetzen J."/>
            <person name="Bezanilla M."/>
            <person name="Blankenship R."/>
            <person name="Cho S.H."/>
            <person name="Dutcher S."/>
            <person name="Estelle M."/>
            <person name="Fawcett J.A."/>
            <person name="Gundlach H."/>
            <person name="Hanada K."/>
            <person name="Heyl A."/>
            <person name="Hicks K.A."/>
            <person name="Hugh J."/>
            <person name="Lohr M."/>
            <person name="Mayer K."/>
            <person name="Melkozernov A."/>
            <person name="Murata T."/>
            <person name="Nelson D."/>
            <person name="Pils B."/>
            <person name="Prigge M."/>
            <person name="Reiss B."/>
            <person name="Renner T."/>
            <person name="Rombauts S."/>
            <person name="Rushton P."/>
            <person name="Sanderfoot A."/>
            <person name="Schween G."/>
            <person name="Shiu S.-H."/>
            <person name="Stueber K."/>
            <person name="Theodoulou F.L."/>
            <person name="Tu H."/>
            <person name="Van de Peer Y."/>
            <person name="Verrier P.J."/>
            <person name="Waters E."/>
            <person name="Wood A."/>
            <person name="Yang L."/>
            <person name="Cove D."/>
            <person name="Cuming A."/>
            <person name="Hasebe M."/>
            <person name="Lucas S."/>
            <person name="Mishler D.B."/>
            <person name="Reski R."/>
            <person name="Grigoriev I."/>
            <person name="Quatrano R.S."/>
            <person name="Boore J.L."/>
        </authorList>
    </citation>
    <scope>NUCLEOTIDE SEQUENCE [LARGE SCALE GENOMIC DNA]</scope>
    <source>
        <strain evidence="2 3">cv. Gransden 2004</strain>
    </source>
</reference>
<accession>A0A2K1KH37</accession>
<evidence type="ECO:0000313" key="2">
    <source>
        <dbReference type="EnsemblPlants" id="Pp3c6_25409V3.1"/>
    </source>
</evidence>
<dbReference type="EMBL" id="ABEU02000006">
    <property type="protein sequence ID" value="PNR53096.1"/>
    <property type="molecule type" value="Genomic_DNA"/>
</dbReference>
<evidence type="ECO:0000313" key="3">
    <source>
        <dbReference type="Proteomes" id="UP000006727"/>
    </source>
</evidence>
<reference evidence="1 3" key="2">
    <citation type="journal article" date="2018" name="Plant J.">
        <title>The Physcomitrella patens chromosome-scale assembly reveals moss genome structure and evolution.</title>
        <authorList>
            <person name="Lang D."/>
            <person name="Ullrich K.K."/>
            <person name="Murat F."/>
            <person name="Fuchs J."/>
            <person name="Jenkins J."/>
            <person name="Haas F.B."/>
            <person name="Piednoel M."/>
            <person name="Gundlach H."/>
            <person name="Van Bel M."/>
            <person name="Meyberg R."/>
            <person name="Vives C."/>
            <person name="Morata J."/>
            <person name="Symeonidi A."/>
            <person name="Hiss M."/>
            <person name="Muchero W."/>
            <person name="Kamisugi Y."/>
            <person name="Saleh O."/>
            <person name="Blanc G."/>
            <person name="Decker E.L."/>
            <person name="van Gessel N."/>
            <person name="Grimwood J."/>
            <person name="Hayes R.D."/>
            <person name="Graham S.W."/>
            <person name="Gunter L.E."/>
            <person name="McDaniel S.F."/>
            <person name="Hoernstein S.N.W."/>
            <person name="Larsson A."/>
            <person name="Li F.W."/>
            <person name="Perroud P.F."/>
            <person name="Phillips J."/>
            <person name="Ranjan P."/>
            <person name="Rokshar D.S."/>
            <person name="Rothfels C.J."/>
            <person name="Schneider L."/>
            <person name="Shu S."/>
            <person name="Stevenson D.W."/>
            <person name="Thummler F."/>
            <person name="Tillich M."/>
            <person name="Villarreal Aguilar J.C."/>
            <person name="Widiez T."/>
            <person name="Wong G.K."/>
            <person name="Wymore A."/>
            <person name="Zhang Y."/>
            <person name="Zimmer A.D."/>
            <person name="Quatrano R.S."/>
            <person name="Mayer K.F.X."/>
            <person name="Goodstein D."/>
            <person name="Casacuberta J.M."/>
            <person name="Vandepoele K."/>
            <person name="Reski R."/>
            <person name="Cuming A.C."/>
            <person name="Tuskan G.A."/>
            <person name="Maumus F."/>
            <person name="Salse J."/>
            <person name="Schmutz J."/>
            <person name="Rensing S.A."/>
        </authorList>
    </citation>
    <scope>NUCLEOTIDE SEQUENCE [LARGE SCALE GENOMIC DNA]</scope>
    <source>
        <strain evidence="2 3">cv. Gransden 2004</strain>
    </source>
</reference>